<dbReference type="EMBL" id="QMEB01000162">
    <property type="protein sequence ID" value="NMG21431.1"/>
    <property type="molecule type" value="Genomic_DNA"/>
</dbReference>
<reference evidence="1 2" key="1">
    <citation type="submission" date="2018-06" db="EMBL/GenBank/DDBJ databases">
        <title>Comparative genomics of Brasilonema spp. strains.</title>
        <authorList>
            <person name="Alvarenga D.O."/>
            <person name="Fiore M.F."/>
            <person name="Varani A.M."/>
        </authorList>
    </citation>
    <scope>NUCLEOTIDE SEQUENCE [LARGE SCALE GENOMIC DNA]</scope>
    <source>
        <strain evidence="1 2">SPC951</strain>
    </source>
</reference>
<keyword evidence="2" id="KW-1185">Reference proteome</keyword>
<dbReference type="Proteomes" id="UP000718564">
    <property type="component" value="Unassembled WGS sequence"/>
</dbReference>
<dbReference type="RefSeq" id="WP_169156667.1">
    <property type="nucleotide sequence ID" value="NZ_CAWPJE010000155.1"/>
</dbReference>
<evidence type="ECO:0000313" key="1">
    <source>
        <dbReference type="EMBL" id="NMG21431.1"/>
    </source>
</evidence>
<protein>
    <submittedName>
        <fullName evidence="1">Uncharacterized protein</fullName>
    </submittedName>
</protein>
<gene>
    <name evidence="1" type="ORF">DP116_19040</name>
</gene>
<sequence length="78" mass="8834">MNAHKIETVLTEDGMTLQGLPFHAGDTVEVIILQAKTPQPQNAVNPKSEKNRYSLRGKVIRYDDPTEPVALEDWEFLQ</sequence>
<proteinExistence type="predicted"/>
<organism evidence="1 2">
    <name type="scientific">Brasilonema bromeliae SPC951</name>
    <dbReference type="NCBI Taxonomy" id="385972"/>
    <lineage>
        <taxon>Bacteria</taxon>
        <taxon>Bacillati</taxon>
        <taxon>Cyanobacteriota</taxon>
        <taxon>Cyanophyceae</taxon>
        <taxon>Nostocales</taxon>
        <taxon>Scytonemataceae</taxon>
        <taxon>Brasilonema</taxon>
        <taxon>Bromeliae group (in: Brasilonema)</taxon>
    </lineage>
</organism>
<comment type="caution">
    <text evidence="1">The sequence shown here is derived from an EMBL/GenBank/DDBJ whole genome shotgun (WGS) entry which is preliminary data.</text>
</comment>
<name>A0ABX1PC33_9CYAN</name>
<accession>A0ABX1PC33</accession>
<evidence type="ECO:0000313" key="2">
    <source>
        <dbReference type="Proteomes" id="UP000718564"/>
    </source>
</evidence>